<dbReference type="GO" id="GO:0140359">
    <property type="term" value="F:ABC-type transporter activity"/>
    <property type="evidence" value="ECO:0007669"/>
    <property type="project" value="InterPro"/>
</dbReference>
<dbReference type="InterPro" id="IPR027417">
    <property type="entry name" value="P-loop_NTPase"/>
</dbReference>
<dbReference type="PROSITE" id="PS00211">
    <property type="entry name" value="ABC_TRANSPORTER_1"/>
    <property type="match status" value="1"/>
</dbReference>
<dbReference type="SMART" id="SM00382">
    <property type="entry name" value="AAA"/>
    <property type="match status" value="1"/>
</dbReference>
<feature type="transmembrane region" description="Helical" evidence="7">
    <location>
        <begin position="261"/>
        <end position="281"/>
    </location>
</feature>
<evidence type="ECO:0000259" key="9">
    <source>
        <dbReference type="PROSITE" id="PS50929"/>
    </source>
</evidence>
<feature type="transmembrane region" description="Helical" evidence="7">
    <location>
        <begin position="154"/>
        <end position="174"/>
    </location>
</feature>
<dbReference type="InterPro" id="IPR017871">
    <property type="entry name" value="ABC_transporter-like_CS"/>
</dbReference>
<dbReference type="GO" id="GO:0016887">
    <property type="term" value="F:ATP hydrolysis activity"/>
    <property type="evidence" value="ECO:0007669"/>
    <property type="project" value="InterPro"/>
</dbReference>
<dbReference type="InterPro" id="IPR003593">
    <property type="entry name" value="AAA+_ATPase"/>
</dbReference>
<evidence type="ECO:0000256" key="5">
    <source>
        <dbReference type="ARBA" id="ARBA00022989"/>
    </source>
</evidence>
<keyword evidence="2 7" id="KW-0812">Transmembrane</keyword>
<evidence type="ECO:0000256" key="7">
    <source>
        <dbReference type="SAM" id="Phobius"/>
    </source>
</evidence>
<feature type="transmembrane region" description="Helical" evidence="7">
    <location>
        <begin position="36"/>
        <end position="60"/>
    </location>
</feature>
<accession>A0A269YPU7</accession>
<dbReference type="Proteomes" id="UP000216802">
    <property type="component" value="Unassembled WGS sequence"/>
</dbReference>
<evidence type="ECO:0000256" key="6">
    <source>
        <dbReference type="ARBA" id="ARBA00023136"/>
    </source>
</evidence>
<dbReference type="RefSeq" id="WP_095353868.1">
    <property type="nucleotide sequence ID" value="NZ_NCXI01000001.1"/>
</dbReference>
<gene>
    <name evidence="10" type="ORF">B8W98_00050</name>
</gene>
<dbReference type="PROSITE" id="PS50893">
    <property type="entry name" value="ABC_TRANSPORTER_2"/>
    <property type="match status" value="1"/>
</dbReference>
<dbReference type="AlphaFoldDB" id="A0A269YPU7"/>
<evidence type="ECO:0000256" key="4">
    <source>
        <dbReference type="ARBA" id="ARBA00022840"/>
    </source>
</evidence>
<dbReference type="PROSITE" id="PS50929">
    <property type="entry name" value="ABC_TM1F"/>
    <property type="match status" value="1"/>
</dbReference>
<dbReference type="Gene3D" id="3.40.50.300">
    <property type="entry name" value="P-loop containing nucleotide triphosphate hydrolases"/>
    <property type="match status" value="1"/>
</dbReference>
<dbReference type="InterPro" id="IPR014223">
    <property type="entry name" value="ABC_CydC/D"/>
</dbReference>
<dbReference type="GO" id="GO:0034775">
    <property type="term" value="P:glutathione transmembrane transport"/>
    <property type="evidence" value="ECO:0007669"/>
    <property type="project" value="InterPro"/>
</dbReference>
<comment type="subcellular location">
    <subcellularLocation>
        <location evidence="1">Cell membrane</location>
        <topology evidence="1">Multi-pass membrane protein</topology>
    </subcellularLocation>
</comment>
<sequence length="592" mass="67169">MSNFVQKWRRQTYEESKKTFENDTWVMPYLRKYKGLLVLVLFLGFMTFFSGGALMFNSGYLISEAARQPASIIYIYVPVVLARAFGIARPVFRYVERLTSHNWVLRIVSDFRKKLYQTVEQKASAIQRSHQTGDILSILADDIDHIENLYLRTVFPMVIGWLLYIFMVIGVGSLNWGVGLLMQLLLGIITIVMPLASVATNGVREFKQHQIQHTFYTNLTDEVLGLGDWLISGRYNDFINLQKKPIKSIAALRKRDHYFQWWRSFLVQIVILLTTLVLLVWSANQFTSSKSLANWVAAFALAIFPAVSPFVNMSQGASEWPVYKRSIERVNALDDGGVQPVEQTSLAEPFNQLSINNLTFKYADGDRNVVKNISMTIHPGEKVALLGPSGTGKSTFLKLVVGDLTPSDGQVLINQQNILSLQDVRSSLFGILDQQPYLFDTTVMNNVRLGNVNASDQQVKDAIAAVGLKDLIESLPDKYDTQVQEAGKRFSGGERQRLSLARILLQDAPIIILDEPTVSLDPITEKKLLDKVFELLHDKTIIWVTHHLAGIAHVDQVRFMENGQFDMQGTPQELYKTQPRFRQLYDLDRGRV</sequence>
<evidence type="ECO:0000313" key="11">
    <source>
        <dbReference type="Proteomes" id="UP000216802"/>
    </source>
</evidence>
<dbReference type="CDD" id="cd03247">
    <property type="entry name" value="ABCC_cytochrome_bd"/>
    <property type="match status" value="1"/>
</dbReference>
<keyword evidence="6 7" id="KW-0472">Membrane</keyword>
<dbReference type="EMBL" id="NCXI01000001">
    <property type="protein sequence ID" value="PAK87587.1"/>
    <property type="molecule type" value="Genomic_DNA"/>
</dbReference>
<evidence type="ECO:0000256" key="2">
    <source>
        <dbReference type="ARBA" id="ARBA00022692"/>
    </source>
</evidence>
<dbReference type="GO" id="GO:0045454">
    <property type="term" value="P:cell redox homeostasis"/>
    <property type="evidence" value="ECO:0007669"/>
    <property type="project" value="InterPro"/>
</dbReference>
<dbReference type="PANTHER" id="PTHR24221:SF653">
    <property type="entry name" value="TRANSPORT ATP-BINDING PROTEIN CYDC"/>
    <property type="match status" value="1"/>
</dbReference>
<dbReference type="NCBIfam" id="TIGR02868">
    <property type="entry name" value="CydC"/>
    <property type="match status" value="1"/>
</dbReference>
<dbReference type="SUPFAM" id="SSF90123">
    <property type="entry name" value="ABC transporter transmembrane region"/>
    <property type="match status" value="1"/>
</dbReference>
<evidence type="ECO:0000256" key="1">
    <source>
        <dbReference type="ARBA" id="ARBA00004651"/>
    </source>
</evidence>
<keyword evidence="4" id="KW-0067">ATP-binding</keyword>
<organism evidence="10 11">
    <name type="scientific">Lentilactobacillus parakefiri</name>
    <dbReference type="NCBI Taxonomy" id="152332"/>
    <lineage>
        <taxon>Bacteria</taxon>
        <taxon>Bacillati</taxon>
        <taxon>Bacillota</taxon>
        <taxon>Bacilli</taxon>
        <taxon>Lactobacillales</taxon>
        <taxon>Lactobacillaceae</taxon>
        <taxon>Lentilactobacillus</taxon>
    </lineage>
</organism>
<dbReference type="Pfam" id="PF00005">
    <property type="entry name" value="ABC_tran"/>
    <property type="match status" value="1"/>
</dbReference>
<dbReference type="InterPro" id="IPR039421">
    <property type="entry name" value="Type_1_exporter"/>
</dbReference>
<dbReference type="GO" id="GO:0034040">
    <property type="term" value="F:ATPase-coupled lipid transmembrane transporter activity"/>
    <property type="evidence" value="ECO:0007669"/>
    <property type="project" value="TreeGrafter"/>
</dbReference>
<keyword evidence="5 7" id="KW-1133">Transmembrane helix</keyword>
<dbReference type="GO" id="GO:0005524">
    <property type="term" value="F:ATP binding"/>
    <property type="evidence" value="ECO:0007669"/>
    <property type="project" value="UniProtKB-KW"/>
</dbReference>
<dbReference type="Gene3D" id="1.20.1560.10">
    <property type="entry name" value="ABC transporter type 1, transmembrane domain"/>
    <property type="match status" value="1"/>
</dbReference>
<dbReference type="PANTHER" id="PTHR24221">
    <property type="entry name" value="ATP-BINDING CASSETTE SUB-FAMILY B"/>
    <property type="match status" value="1"/>
</dbReference>
<reference evidence="10 11" key="1">
    <citation type="submission" date="2017-04" db="EMBL/GenBank/DDBJ databases">
        <title>Kefir bacterial isolates.</title>
        <authorList>
            <person name="Kim Y."/>
            <person name="Blasche S."/>
            <person name="Patil K.R."/>
        </authorList>
    </citation>
    <scope>NUCLEOTIDE SEQUENCE [LARGE SCALE GENOMIC DNA]</scope>
    <source>
        <strain evidence="10 11">OG2</strain>
    </source>
</reference>
<evidence type="ECO:0000256" key="3">
    <source>
        <dbReference type="ARBA" id="ARBA00022741"/>
    </source>
</evidence>
<dbReference type="InterPro" id="IPR003439">
    <property type="entry name" value="ABC_transporter-like_ATP-bd"/>
</dbReference>
<name>A0A269YPU7_9LACO</name>
<feature type="domain" description="ABC transmembrane type-1" evidence="9">
    <location>
        <begin position="38"/>
        <end position="320"/>
    </location>
</feature>
<dbReference type="InterPro" id="IPR036640">
    <property type="entry name" value="ABC1_TM_sf"/>
</dbReference>
<feature type="domain" description="ABC transporter" evidence="8">
    <location>
        <begin position="353"/>
        <end position="587"/>
    </location>
</feature>
<keyword evidence="3" id="KW-0547">Nucleotide-binding</keyword>
<dbReference type="GO" id="GO:0005886">
    <property type="term" value="C:plasma membrane"/>
    <property type="evidence" value="ECO:0007669"/>
    <property type="project" value="UniProtKB-SubCell"/>
</dbReference>
<dbReference type="SUPFAM" id="SSF52540">
    <property type="entry name" value="P-loop containing nucleoside triphosphate hydrolases"/>
    <property type="match status" value="1"/>
</dbReference>
<comment type="caution">
    <text evidence="10">The sequence shown here is derived from an EMBL/GenBank/DDBJ whole genome shotgun (WGS) entry which is preliminary data.</text>
</comment>
<proteinExistence type="predicted"/>
<feature type="transmembrane region" description="Helical" evidence="7">
    <location>
        <begin position="72"/>
        <end position="92"/>
    </location>
</feature>
<dbReference type="InterPro" id="IPR011527">
    <property type="entry name" value="ABC1_TM_dom"/>
</dbReference>
<evidence type="ECO:0000313" key="10">
    <source>
        <dbReference type="EMBL" id="PAK87587.1"/>
    </source>
</evidence>
<feature type="transmembrane region" description="Helical" evidence="7">
    <location>
        <begin position="180"/>
        <end position="203"/>
    </location>
</feature>
<evidence type="ECO:0000259" key="8">
    <source>
        <dbReference type="PROSITE" id="PS50893"/>
    </source>
</evidence>
<protein>
    <submittedName>
        <fullName evidence="10">Thiol reductant ABC exporter subunit CydC</fullName>
    </submittedName>
</protein>